<dbReference type="Proteomes" id="UP000662314">
    <property type="component" value="Unassembled WGS sequence"/>
</dbReference>
<comment type="caution">
    <text evidence="1">The sequence shown here is derived from an EMBL/GenBank/DDBJ whole genome shotgun (WGS) entry which is preliminary data.</text>
</comment>
<gene>
    <name evidence="1" type="ORF">I8752_02445</name>
</gene>
<protein>
    <submittedName>
        <fullName evidence="1">Uncharacterized protein</fullName>
    </submittedName>
</protein>
<dbReference type="EMBL" id="JAECZA010000005">
    <property type="protein sequence ID" value="MBH8571907.1"/>
    <property type="molecule type" value="Genomic_DNA"/>
</dbReference>
<name>A0A8J7I4E8_9NOST</name>
<dbReference type="RefSeq" id="WP_214430744.1">
    <property type="nucleotide sequence ID" value="NZ_JAECZA010000005.1"/>
</dbReference>
<dbReference type="AlphaFoldDB" id="A0A8J7I4E8"/>
<evidence type="ECO:0000313" key="2">
    <source>
        <dbReference type="Proteomes" id="UP000662314"/>
    </source>
</evidence>
<sequence>MSGNETALRWGGVWGVGEEIAPTTAIDTILSFSRRWHWWGILAPTNAVFPTPVALLPTPSS</sequence>
<evidence type="ECO:0000313" key="1">
    <source>
        <dbReference type="EMBL" id="MBH8571907.1"/>
    </source>
</evidence>
<organism evidence="1 2">
    <name type="scientific">Dendronalium phyllosphericum CENA369</name>
    <dbReference type="NCBI Taxonomy" id="1725256"/>
    <lineage>
        <taxon>Bacteria</taxon>
        <taxon>Bacillati</taxon>
        <taxon>Cyanobacteriota</taxon>
        <taxon>Cyanophyceae</taxon>
        <taxon>Nostocales</taxon>
        <taxon>Nostocaceae</taxon>
        <taxon>Dendronalium</taxon>
        <taxon>Dendronalium phyllosphericum</taxon>
    </lineage>
</organism>
<accession>A0A8J7I4E8</accession>
<reference evidence="1 2" key="1">
    <citation type="journal article" date="2021" name="Int. J. Syst. Evol. Microbiol.">
        <title>Amazonocrinis nigriterrae gen. nov., sp. nov., Atlanticothrix silvestris gen. nov., sp. nov. and Dendronalium phyllosphericum gen. nov., sp. nov., nostocacean cyanobacteria from Brazilian environments.</title>
        <authorList>
            <person name="Alvarenga D.O."/>
            <person name="Andreote A.P.D."/>
            <person name="Branco L.H.Z."/>
            <person name="Delbaje E."/>
            <person name="Cruz R.B."/>
            <person name="Varani A.M."/>
            <person name="Fiore M.F."/>
        </authorList>
    </citation>
    <scope>NUCLEOTIDE SEQUENCE [LARGE SCALE GENOMIC DNA]</scope>
    <source>
        <strain evidence="1 2">CENA369</strain>
    </source>
</reference>
<proteinExistence type="predicted"/>
<keyword evidence="2" id="KW-1185">Reference proteome</keyword>